<protein>
    <submittedName>
        <fullName evidence="1">Rha family transcriptional regulator</fullName>
    </submittedName>
</protein>
<dbReference type="Proteomes" id="UP000325755">
    <property type="component" value="Chromosome"/>
</dbReference>
<evidence type="ECO:0000313" key="2">
    <source>
        <dbReference type="Proteomes" id="UP000325755"/>
    </source>
</evidence>
<dbReference type="Pfam" id="PF09669">
    <property type="entry name" value="Phage_pRha"/>
    <property type="match status" value="1"/>
</dbReference>
<dbReference type="NCBIfam" id="TIGR02681">
    <property type="entry name" value="phage_pRha"/>
    <property type="match status" value="1"/>
</dbReference>
<dbReference type="InterPro" id="IPR014054">
    <property type="entry name" value="Phage_regulatory_Rha"/>
</dbReference>
<organism evidence="1 2">
    <name type="scientific">Candidatus Methylospira mobilis</name>
    <dbReference type="NCBI Taxonomy" id="1808979"/>
    <lineage>
        <taxon>Bacteria</taxon>
        <taxon>Pseudomonadati</taxon>
        <taxon>Pseudomonadota</taxon>
        <taxon>Gammaproteobacteria</taxon>
        <taxon>Methylococcales</taxon>
        <taxon>Methylococcaceae</taxon>
        <taxon>Candidatus Methylospira</taxon>
    </lineage>
</organism>
<dbReference type="KEGG" id="mmob:F6R98_10400"/>
<reference evidence="1 2" key="1">
    <citation type="submission" date="2019-09" db="EMBL/GenBank/DDBJ databases">
        <title>Ecophysiology of the spiral-shaped methanotroph Methylospira mobilis as revealed by the complete genome sequence.</title>
        <authorList>
            <person name="Oshkin I.Y."/>
            <person name="Dedysh S.N."/>
            <person name="Miroshnikov K."/>
            <person name="Danilova O.V."/>
            <person name="Hakobyan A."/>
            <person name="Liesack W."/>
        </authorList>
    </citation>
    <scope>NUCLEOTIDE SEQUENCE [LARGE SCALE GENOMIC DNA]</scope>
    <source>
        <strain evidence="1 2">Shm1</strain>
    </source>
</reference>
<gene>
    <name evidence="1" type="ORF">F6R98_10400</name>
</gene>
<dbReference type="EMBL" id="CP044205">
    <property type="protein sequence ID" value="QFY42974.1"/>
    <property type="molecule type" value="Genomic_DNA"/>
</dbReference>
<dbReference type="AlphaFoldDB" id="A0A5Q0BL90"/>
<sequence length="411" mass="45626">MVIHLGQFSVYLTRSLQHLTSACFRGLLLAIAPHGRYGFGRPVVAGAEVTRRQVRGFFYALTIMVGGVWGGREACRFLYPVDQPPTSSAALSLVASVGGYLTVQEPTMNTITQVTPEIRLHDGKAVTTSIAVAQYFTKTHDNVLKKIRSLITQLSPDDCAVTFNETVIDVVVPASGGTRKDPAYEITKRGFTLLAMGFTGEKALQFKLRYIDAFEAMEAQLSPTQIKKRLRRSVAQHPALPPSRRIRSRDDLSFTKRDTEGRLINWIVQSPVNSWHEHHGIGEIWFNEIVELARHSPEDAYIAMKCAGPALMRYSGSGHADGFFDRMARWALSAILTQDAPDLPFQCLQMGMAPLVGMDSFLEKAAPNELEFKSIVSRLRDPDLRIDNELISEIGRACLEVLVKRAQGGNH</sequence>
<accession>A0A5Q0BL90</accession>
<name>A0A5Q0BL90_9GAMM</name>
<dbReference type="InParanoid" id="A0A5Q0BL90"/>
<proteinExistence type="predicted"/>
<evidence type="ECO:0000313" key="1">
    <source>
        <dbReference type="EMBL" id="QFY42974.1"/>
    </source>
</evidence>
<keyword evidence="2" id="KW-1185">Reference proteome</keyword>